<name>A0A0F9CRJ6_9ZZZZ</name>
<feature type="non-terminal residue" evidence="2">
    <location>
        <position position="134"/>
    </location>
</feature>
<sequence>MLSIKSKIAENINTTKDFDVNDVEKIVDFLKTFADKCHHGKEETALFPALVLAGIPEENGPIAVMLHEHNIGREHIKEISTNVENCKTDNSSSGELLAASLTNYVNLLENHIHKEENVLFPMADKTLSQQKQKE</sequence>
<dbReference type="Pfam" id="PF01814">
    <property type="entry name" value="Hemerythrin"/>
    <property type="match status" value="1"/>
</dbReference>
<protein>
    <recommendedName>
        <fullName evidence="1">Hemerythrin-like domain-containing protein</fullName>
    </recommendedName>
</protein>
<dbReference type="Gene3D" id="1.20.120.520">
    <property type="entry name" value="nmb1532 protein domain like"/>
    <property type="match status" value="1"/>
</dbReference>
<dbReference type="AlphaFoldDB" id="A0A0F9CRJ6"/>
<evidence type="ECO:0000313" key="2">
    <source>
        <dbReference type="EMBL" id="KKL29067.1"/>
    </source>
</evidence>
<proteinExistence type="predicted"/>
<evidence type="ECO:0000259" key="1">
    <source>
        <dbReference type="Pfam" id="PF01814"/>
    </source>
</evidence>
<dbReference type="CDD" id="cd12108">
    <property type="entry name" value="Hr-like"/>
    <property type="match status" value="1"/>
</dbReference>
<organism evidence="2">
    <name type="scientific">marine sediment metagenome</name>
    <dbReference type="NCBI Taxonomy" id="412755"/>
    <lineage>
        <taxon>unclassified sequences</taxon>
        <taxon>metagenomes</taxon>
        <taxon>ecological metagenomes</taxon>
    </lineage>
</organism>
<dbReference type="PANTHER" id="PTHR39966">
    <property type="entry name" value="BLL2471 PROTEIN-RELATED"/>
    <property type="match status" value="1"/>
</dbReference>
<accession>A0A0F9CRJ6</accession>
<dbReference type="EMBL" id="LAZR01034874">
    <property type="protein sequence ID" value="KKL29067.1"/>
    <property type="molecule type" value="Genomic_DNA"/>
</dbReference>
<feature type="domain" description="Hemerythrin-like" evidence="1">
    <location>
        <begin position="18"/>
        <end position="123"/>
    </location>
</feature>
<gene>
    <name evidence="2" type="ORF">LCGC14_2368860</name>
</gene>
<dbReference type="PANTHER" id="PTHR39966:SF1">
    <property type="entry name" value="HEMERYTHRIN-LIKE DOMAIN-CONTAINING PROTEIN"/>
    <property type="match status" value="1"/>
</dbReference>
<dbReference type="GO" id="GO:0005886">
    <property type="term" value="C:plasma membrane"/>
    <property type="evidence" value="ECO:0007669"/>
    <property type="project" value="TreeGrafter"/>
</dbReference>
<comment type="caution">
    <text evidence="2">The sequence shown here is derived from an EMBL/GenBank/DDBJ whole genome shotgun (WGS) entry which is preliminary data.</text>
</comment>
<dbReference type="InterPro" id="IPR012312">
    <property type="entry name" value="Hemerythrin-like"/>
</dbReference>
<reference evidence="2" key="1">
    <citation type="journal article" date="2015" name="Nature">
        <title>Complex archaea that bridge the gap between prokaryotes and eukaryotes.</title>
        <authorList>
            <person name="Spang A."/>
            <person name="Saw J.H."/>
            <person name="Jorgensen S.L."/>
            <person name="Zaremba-Niedzwiedzka K."/>
            <person name="Martijn J."/>
            <person name="Lind A.E."/>
            <person name="van Eijk R."/>
            <person name="Schleper C."/>
            <person name="Guy L."/>
            <person name="Ettema T.J."/>
        </authorList>
    </citation>
    <scope>NUCLEOTIDE SEQUENCE</scope>
</reference>